<keyword evidence="1 3" id="KW-0378">Hydrolase</keyword>
<dbReference type="RefSeq" id="WP_186854332.1">
    <property type="nucleotide sequence ID" value="NZ_JACOPG010000003.1"/>
</dbReference>
<dbReference type="EMBL" id="JACOPG010000003">
    <property type="protein sequence ID" value="MBC5686508.1"/>
    <property type="molecule type" value="Genomic_DNA"/>
</dbReference>
<name>A0ABR7GH77_9FIRM</name>
<dbReference type="Pfam" id="PF20434">
    <property type="entry name" value="BD-FAE"/>
    <property type="match status" value="1"/>
</dbReference>
<dbReference type="InterPro" id="IPR029058">
    <property type="entry name" value="AB_hydrolase_fold"/>
</dbReference>
<dbReference type="Proteomes" id="UP000643810">
    <property type="component" value="Unassembled WGS sequence"/>
</dbReference>
<evidence type="ECO:0000256" key="1">
    <source>
        <dbReference type="ARBA" id="ARBA00022801"/>
    </source>
</evidence>
<keyword evidence="4" id="KW-1185">Reference proteome</keyword>
<dbReference type="Gene3D" id="3.40.50.1820">
    <property type="entry name" value="alpha/beta hydrolase"/>
    <property type="match status" value="1"/>
</dbReference>
<dbReference type="PANTHER" id="PTHR48081">
    <property type="entry name" value="AB HYDROLASE SUPERFAMILY PROTEIN C4A8.06C"/>
    <property type="match status" value="1"/>
</dbReference>
<dbReference type="PANTHER" id="PTHR48081:SF6">
    <property type="entry name" value="PEPTIDASE S9 PROLYL OLIGOPEPTIDASE CATALYTIC DOMAIN-CONTAINING PROTEIN"/>
    <property type="match status" value="1"/>
</dbReference>
<proteinExistence type="predicted"/>
<dbReference type="InterPro" id="IPR049492">
    <property type="entry name" value="BD-FAE-like_dom"/>
</dbReference>
<sequence>MDVEKIVLNGERNVTLTAYTQPVEGEFNHISKRPAVLILPGGGYSMCSDREADPVAFPYLEAGYQAFILRYSVGEDSVWPNPLDDYEQAMALIEERADEWKVLTDKIVVIGFSAGGHLAASAATMSQHRPYAAILGYPVIEGDCAKIYEKTAPDVIAAVDENTCPCFVFATRTDNVVPVKNTIHLLDALEKHEIMFESHIYSHGSHGFSVCNTSVTADPEAYSNRVPHWVADSIEWLKDIMGDFANGQMKQPRFSKSINGNREPFLNVDCTMAYLSGKPEAMKIIEPIMHMSAGQGQEQAAQVDGAAMMEALKLMTLRHLLSYAVTYAGMSQDLIDQVDEQLRQIPNK</sequence>
<evidence type="ECO:0000313" key="4">
    <source>
        <dbReference type="Proteomes" id="UP000643810"/>
    </source>
</evidence>
<reference evidence="3 4" key="1">
    <citation type="submission" date="2020-08" db="EMBL/GenBank/DDBJ databases">
        <title>Genome public.</title>
        <authorList>
            <person name="Liu C."/>
            <person name="Sun Q."/>
        </authorList>
    </citation>
    <scope>NUCLEOTIDE SEQUENCE [LARGE SCALE GENOMIC DNA]</scope>
    <source>
        <strain evidence="3 4">NSJ-9</strain>
    </source>
</reference>
<protein>
    <submittedName>
        <fullName evidence="3">Alpha/beta hydrolase</fullName>
    </submittedName>
</protein>
<feature type="domain" description="BD-FAE-like" evidence="2">
    <location>
        <begin position="31"/>
        <end position="152"/>
    </location>
</feature>
<evidence type="ECO:0000259" key="2">
    <source>
        <dbReference type="Pfam" id="PF20434"/>
    </source>
</evidence>
<accession>A0ABR7GH77</accession>
<dbReference type="InterPro" id="IPR050300">
    <property type="entry name" value="GDXG_lipolytic_enzyme"/>
</dbReference>
<dbReference type="SUPFAM" id="SSF53474">
    <property type="entry name" value="alpha/beta-Hydrolases"/>
    <property type="match status" value="1"/>
</dbReference>
<evidence type="ECO:0000313" key="3">
    <source>
        <dbReference type="EMBL" id="MBC5686508.1"/>
    </source>
</evidence>
<gene>
    <name evidence="3" type="ORF">H8R94_07845</name>
</gene>
<comment type="caution">
    <text evidence="3">The sequence shown here is derived from an EMBL/GenBank/DDBJ whole genome shotgun (WGS) entry which is preliminary data.</text>
</comment>
<dbReference type="GO" id="GO:0016787">
    <property type="term" value="F:hydrolase activity"/>
    <property type="evidence" value="ECO:0007669"/>
    <property type="project" value="UniProtKB-KW"/>
</dbReference>
<organism evidence="3 4">
    <name type="scientific">Roseburia lenta</name>
    <dbReference type="NCBI Taxonomy" id="2763061"/>
    <lineage>
        <taxon>Bacteria</taxon>
        <taxon>Bacillati</taxon>
        <taxon>Bacillota</taxon>
        <taxon>Clostridia</taxon>
        <taxon>Lachnospirales</taxon>
        <taxon>Lachnospiraceae</taxon>
        <taxon>Roseburia</taxon>
    </lineage>
</organism>